<dbReference type="GO" id="GO:0046872">
    <property type="term" value="F:metal ion binding"/>
    <property type="evidence" value="ECO:0007669"/>
    <property type="project" value="UniProtKB-KW"/>
</dbReference>
<dbReference type="EMBL" id="VLJV01000001">
    <property type="protein sequence ID" value="TWH19744.1"/>
    <property type="molecule type" value="Genomic_DNA"/>
</dbReference>
<dbReference type="InterPro" id="IPR001279">
    <property type="entry name" value="Metallo-B-lactamas"/>
</dbReference>
<evidence type="ECO:0000259" key="6">
    <source>
        <dbReference type="SMART" id="SM00849"/>
    </source>
</evidence>
<reference evidence="7 8" key="1">
    <citation type="submission" date="2019-07" db="EMBL/GenBank/DDBJ databases">
        <title>R&amp;d 2014.</title>
        <authorList>
            <person name="Klenk H.-P."/>
        </authorList>
    </citation>
    <scope>NUCLEOTIDE SEQUENCE [LARGE SCALE GENOMIC DNA]</scope>
    <source>
        <strain evidence="7 8">DSM 43194</strain>
    </source>
</reference>
<accession>A0A660CBN2</accession>
<comment type="cofactor">
    <cofactor evidence="1">
        <name>Zn(2+)</name>
        <dbReference type="ChEBI" id="CHEBI:29105"/>
    </cofactor>
</comment>
<dbReference type="InterPro" id="IPR051453">
    <property type="entry name" value="MBL_Glyoxalase_II"/>
</dbReference>
<name>A0A660CBN2_9PSEU</name>
<protein>
    <submittedName>
        <fullName evidence="7">Glyoxylase-like metal-dependent hydrolase (Beta-lactamase superfamily II)</fullName>
    </submittedName>
</protein>
<evidence type="ECO:0000256" key="4">
    <source>
        <dbReference type="ARBA" id="ARBA00022833"/>
    </source>
</evidence>
<dbReference type="CDD" id="cd06262">
    <property type="entry name" value="metallo-hydrolase-like_MBL-fold"/>
    <property type="match status" value="1"/>
</dbReference>
<evidence type="ECO:0000256" key="1">
    <source>
        <dbReference type="ARBA" id="ARBA00001947"/>
    </source>
</evidence>
<evidence type="ECO:0000256" key="3">
    <source>
        <dbReference type="ARBA" id="ARBA00022801"/>
    </source>
</evidence>
<keyword evidence="3 7" id="KW-0378">Hydrolase</keyword>
<dbReference type="PANTHER" id="PTHR46233:SF3">
    <property type="entry name" value="HYDROXYACYLGLUTATHIONE HYDROLASE GLOC"/>
    <property type="match status" value="1"/>
</dbReference>
<dbReference type="Pfam" id="PF00753">
    <property type="entry name" value="Lactamase_B"/>
    <property type="match status" value="1"/>
</dbReference>
<dbReference type="SMART" id="SM00849">
    <property type="entry name" value="Lactamase_B"/>
    <property type="match status" value="1"/>
</dbReference>
<dbReference type="SUPFAM" id="SSF56281">
    <property type="entry name" value="Metallo-hydrolase/oxidoreductase"/>
    <property type="match status" value="1"/>
</dbReference>
<proteinExistence type="predicted"/>
<organism evidence="7 8">
    <name type="scientific">Prauserella rugosa</name>
    <dbReference type="NCBI Taxonomy" id="43354"/>
    <lineage>
        <taxon>Bacteria</taxon>
        <taxon>Bacillati</taxon>
        <taxon>Actinomycetota</taxon>
        <taxon>Actinomycetes</taxon>
        <taxon>Pseudonocardiales</taxon>
        <taxon>Pseudonocardiaceae</taxon>
        <taxon>Prauserella</taxon>
    </lineage>
</organism>
<dbReference type="AlphaFoldDB" id="A0A660CBN2"/>
<dbReference type="Proteomes" id="UP000317303">
    <property type="component" value="Unassembled WGS sequence"/>
</dbReference>
<dbReference type="OrthoDB" id="9802991at2"/>
<evidence type="ECO:0000313" key="7">
    <source>
        <dbReference type="EMBL" id="TWH19744.1"/>
    </source>
</evidence>
<feature type="region of interest" description="Disordered" evidence="5">
    <location>
        <begin position="201"/>
        <end position="229"/>
    </location>
</feature>
<dbReference type="GO" id="GO:0016787">
    <property type="term" value="F:hydrolase activity"/>
    <property type="evidence" value="ECO:0007669"/>
    <property type="project" value="UniProtKB-KW"/>
</dbReference>
<keyword evidence="4" id="KW-0862">Zinc</keyword>
<dbReference type="InterPro" id="IPR036866">
    <property type="entry name" value="RibonucZ/Hydroxyglut_hydro"/>
</dbReference>
<sequence>MLVAGFPTGTFQANCYVLAPGRGAGCVIVDPGEGAAEPLDRALGEHALTPTAILATHGHPDHVHAAAGLARVHGVPVWIRPEDRPLLTDPRAGVDTEQLPGAESALLAGTWTEPDRVEELGADPVETAGLRIDVLHTPGHTPGSVVFHLTTGEGGRIALTGDTLLPGTAGRTDLPGGDGQALRRSLDLLADTLAGDTVLLPGHGPSTTMERERASNPFLGNTNREKEPR</sequence>
<comment type="caution">
    <text evidence="7">The sequence shown here is derived from an EMBL/GenBank/DDBJ whole genome shotgun (WGS) entry which is preliminary data.</text>
</comment>
<keyword evidence="8" id="KW-1185">Reference proteome</keyword>
<keyword evidence="2" id="KW-0479">Metal-binding</keyword>
<feature type="domain" description="Metallo-beta-lactamase" evidence="6">
    <location>
        <begin position="12"/>
        <end position="203"/>
    </location>
</feature>
<evidence type="ECO:0000256" key="5">
    <source>
        <dbReference type="SAM" id="MobiDB-lite"/>
    </source>
</evidence>
<dbReference type="PANTHER" id="PTHR46233">
    <property type="entry name" value="HYDROXYACYLGLUTATHIONE HYDROLASE GLOC"/>
    <property type="match status" value="1"/>
</dbReference>
<evidence type="ECO:0000256" key="2">
    <source>
        <dbReference type="ARBA" id="ARBA00022723"/>
    </source>
</evidence>
<evidence type="ECO:0000313" key="8">
    <source>
        <dbReference type="Proteomes" id="UP000317303"/>
    </source>
</evidence>
<dbReference type="RefSeq" id="WP_030530786.1">
    <property type="nucleotide sequence ID" value="NZ_JOIJ01000002.1"/>
</dbReference>
<dbReference type="Gene3D" id="3.60.15.10">
    <property type="entry name" value="Ribonuclease Z/Hydroxyacylglutathione hydrolase-like"/>
    <property type="match status" value="1"/>
</dbReference>
<gene>
    <name evidence="7" type="ORF">JD82_01573</name>
</gene>